<reference evidence="3" key="3">
    <citation type="submission" date="2020-10" db="UniProtKB">
        <authorList>
            <consortium name="WormBaseParasite"/>
        </authorList>
    </citation>
    <scope>IDENTIFICATION</scope>
</reference>
<sequence>MNHSEASHSRTPPLLLSFPSFLVNKAESRVAISESDWRLRCQDLPVVSGSDGTRGAEEDEELLPPVEMEDPHHAILPI</sequence>
<dbReference type="EMBL" id="LK028587">
    <property type="protein sequence ID" value="CDS22506.1"/>
    <property type="molecule type" value="Genomic_DNA"/>
</dbReference>
<accession>A0A068WRR3</accession>
<evidence type="ECO:0000313" key="3">
    <source>
        <dbReference type="WBParaSite" id="EgrG_002032000"/>
    </source>
</evidence>
<dbReference type="WBParaSite" id="EgrG_002032000">
    <property type="protein sequence ID" value="EgrG_002032000"/>
    <property type="gene ID" value="EgrG_002032000"/>
</dbReference>
<dbReference type="AlphaFoldDB" id="A0A068WRR3"/>
<proteinExistence type="predicted"/>
<dbReference type="Proteomes" id="UP000492820">
    <property type="component" value="Unassembled WGS sequence"/>
</dbReference>
<reference evidence="1" key="2">
    <citation type="submission" date="2014-06" db="EMBL/GenBank/DDBJ databases">
        <authorList>
            <person name="Aslett M."/>
        </authorList>
    </citation>
    <scope>NUCLEOTIDE SEQUENCE</scope>
</reference>
<reference evidence="1 2" key="1">
    <citation type="journal article" date="2013" name="Nature">
        <title>The genomes of four tapeworm species reveal adaptations to parasitism.</title>
        <authorList>
            <person name="Tsai I.J."/>
            <person name="Zarowiecki M."/>
            <person name="Holroyd N."/>
            <person name="Garciarrubio A."/>
            <person name="Sanchez-Flores A."/>
            <person name="Brooks K.L."/>
            <person name="Tracey A."/>
            <person name="Bobes R.J."/>
            <person name="Fragoso G."/>
            <person name="Sciutto E."/>
            <person name="Aslett M."/>
            <person name="Beasley H."/>
            <person name="Bennett H.M."/>
            <person name="Cai J."/>
            <person name="Camicia F."/>
            <person name="Clark R."/>
            <person name="Cucher M."/>
            <person name="De Silva N."/>
            <person name="Day T.A."/>
            <person name="Deplazes P."/>
            <person name="Estrada K."/>
            <person name="Fernandez C."/>
            <person name="Holland P.W."/>
            <person name="Hou J."/>
            <person name="Hu S."/>
            <person name="Huckvale T."/>
            <person name="Hung S.S."/>
            <person name="Kamenetzky L."/>
            <person name="Keane J.A."/>
            <person name="Kiss F."/>
            <person name="Koziol U."/>
            <person name="Lambert O."/>
            <person name="Liu K."/>
            <person name="Luo X."/>
            <person name="Luo Y."/>
            <person name="Macchiaroli N."/>
            <person name="Nichol S."/>
            <person name="Paps J."/>
            <person name="Parkinson J."/>
            <person name="Pouchkina-Stantcheva N."/>
            <person name="Riddiford N."/>
            <person name="Rosenzvit M."/>
            <person name="Salinas G."/>
            <person name="Wasmuth J.D."/>
            <person name="Zamanian M."/>
            <person name="Zheng Y."/>
            <person name="Cai X."/>
            <person name="Soberon X."/>
            <person name="Olson P.D."/>
            <person name="Laclette J.P."/>
            <person name="Brehm K."/>
            <person name="Berriman M."/>
            <person name="Garciarrubio A."/>
            <person name="Bobes R.J."/>
            <person name="Fragoso G."/>
            <person name="Sanchez-Flores A."/>
            <person name="Estrada K."/>
            <person name="Cevallos M.A."/>
            <person name="Morett E."/>
            <person name="Gonzalez V."/>
            <person name="Portillo T."/>
            <person name="Ochoa-Leyva A."/>
            <person name="Jose M.V."/>
            <person name="Sciutto E."/>
            <person name="Landa A."/>
            <person name="Jimenez L."/>
            <person name="Valdes V."/>
            <person name="Carrero J.C."/>
            <person name="Larralde C."/>
            <person name="Morales-Montor J."/>
            <person name="Limon-Lason J."/>
            <person name="Soberon X."/>
            <person name="Laclette J.P."/>
        </authorList>
    </citation>
    <scope>NUCLEOTIDE SEQUENCE [LARGE SCALE GENOMIC DNA]</scope>
</reference>
<organism evidence="1">
    <name type="scientific">Echinococcus granulosus</name>
    <name type="common">Hydatid tapeworm</name>
    <dbReference type="NCBI Taxonomy" id="6210"/>
    <lineage>
        <taxon>Eukaryota</taxon>
        <taxon>Metazoa</taxon>
        <taxon>Spiralia</taxon>
        <taxon>Lophotrochozoa</taxon>
        <taxon>Platyhelminthes</taxon>
        <taxon>Cestoda</taxon>
        <taxon>Eucestoda</taxon>
        <taxon>Cyclophyllidea</taxon>
        <taxon>Taeniidae</taxon>
        <taxon>Echinococcus</taxon>
        <taxon>Echinococcus granulosus group</taxon>
    </lineage>
</organism>
<protein>
    <submittedName>
        <fullName evidence="1 3">Uncharacterized protein</fullName>
    </submittedName>
</protein>
<evidence type="ECO:0000313" key="1">
    <source>
        <dbReference type="EMBL" id="CDS22506.1"/>
    </source>
</evidence>
<gene>
    <name evidence="1" type="ORF">EgrG_002032000</name>
</gene>
<name>A0A068WRR3_ECHGR</name>
<evidence type="ECO:0000313" key="2">
    <source>
        <dbReference type="Proteomes" id="UP000492820"/>
    </source>
</evidence>